<sequence>MSYEPAVPALGRGCGAAWRELWMLLGTRGSAPLAPKLISRPSLLATLAAPLFYPFRSPPRQAPPTPVHQLHPPGPAWLYMPSCSVCFGAPSTTQNPVSTH</sequence>
<dbReference type="Proteomes" id="UP000827986">
    <property type="component" value="Unassembled WGS sequence"/>
</dbReference>
<accession>A0A9D4B5D5</accession>
<gene>
    <name evidence="1" type="ORF">KIL84_001938</name>
</gene>
<organism evidence="1 2">
    <name type="scientific">Mauremys mutica</name>
    <name type="common">yellowpond turtle</name>
    <dbReference type="NCBI Taxonomy" id="74926"/>
    <lineage>
        <taxon>Eukaryota</taxon>
        <taxon>Metazoa</taxon>
        <taxon>Chordata</taxon>
        <taxon>Craniata</taxon>
        <taxon>Vertebrata</taxon>
        <taxon>Euteleostomi</taxon>
        <taxon>Archelosauria</taxon>
        <taxon>Testudinata</taxon>
        <taxon>Testudines</taxon>
        <taxon>Cryptodira</taxon>
        <taxon>Durocryptodira</taxon>
        <taxon>Testudinoidea</taxon>
        <taxon>Geoemydidae</taxon>
        <taxon>Geoemydinae</taxon>
        <taxon>Mauremys</taxon>
    </lineage>
</organism>
<reference evidence="1" key="1">
    <citation type="submission" date="2021-09" db="EMBL/GenBank/DDBJ databases">
        <title>The genome of Mauremys mutica provides insights into the evolution of semi-aquatic lifestyle.</title>
        <authorList>
            <person name="Gong S."/>
            <person name="Gao Y."/>
        </authorList>
    </citation>
    <scope>NUCLEOTIDE SEQUENCE</scope>
    <source>
        <strain evidence="1">MM-2020</strain>
        <tissue evidence="1">Muscle</tissue>
    </source>
</reference>
<evidence type="ECO:0000313" key="1">
    <source>
        <dbReference type="EMBL" id="KAH1181004.1"/>
    </source>
</evidence>
<dbReference type="EMBL" id="JAHDVG010000469">
    <property type="protein sequence ID" value="KAH1181004.1"/>
    <property type="molecule type" value="Genomic_DNA"/>
</dbReference>
<evidence type="ECO:0000313" key="2">
    <source>
        <dbReference type="Proteomes" id="UP000827986"/>
    </source>
</evidence>
<dbReference type="AlphaFoldDB" id="A0A9D4B5D5"/>
<comment type="caution">
    <text evidence="1">The sequence shown here is derived from an EMBL/GenBank/DDBJ whole genome shotgun (WGS) entry which is preliminary data.</text>
</comment>
<name>A0A9D4B5D5_9SAUR</name>
<keyword evidence="2" id="KW-1185">Reference proteome</keyword>
<protein>
    <submittedName>
        <fullName evidence="1">Uncharacterized protein</fullName>
    </submittedName>
</protein>
<proteinExistence type="predicted"/>